<name>A0A6G1DY33_9ORYZ</name>
<gene>
    <name evidence="1" type="ORF">E2562_017859</name>
</gene>
<evidence type="ECO:0000313" key="2">
    <source>
        <dbReference type="Proteomes" id="UP000479710"/>
    </source>
</evidence>
<proteinExistence type="predicted"/>
<reference evidence="1 2" key="1">
    <citation type="submission" date="2019-11" db="EMBL/GenBank/DDBJ databases">
        <title>Whole genome sequence of Oryza granulata.</title>
        <authorList>
            <person name="Li W."/>
        </authorList>
    </citation>
    <scope>NUCLEOTIDE SEQUENCE [LARGE SCALE GENOMIC DNA]</scope>
    <source>
        <strain evidence="2">cv. Menghai</strain>
        <tissue evidence="1">Leaf</tissue>
    </source>
</reference>
<accession>A0A6G1DY33</accession>
<dbReference type="OrthoDB" id="5357220at2759"/>
<organism evidence="1 2">
    <name type="scientific">Oryza meyeriana var. granulata</name>
    <dbReference type="NCBI Taxonomy" id="110450"/>
    <lineage>
        <taxon>Eukaryota</taxon>
        <taxon>Viridiplantae</taxon>
        <taxon>Streptophyta</taxon>
        <taxon>Embryophyta</taxon>
        <taxon>Tracheophyta</taxon>
        <taxon>Spermatophyta</taxon>
        <taxon>Magnoliopsida</taxon>
        <taxon>Liliopsida</taxon>
        <taxon>Poales</taxon>
        <taxon>Poaceae</taxon>
        <taxon>BOP clade</taxon>
        <taxon>Oryzoideae</taxon>
        <taxon>Oryzeae</taxon>
        <taxon>Oryzinae</taxon>
        <taxon>Oryza</taxon>
        <taxon>Oryza meyeriana</taxon>
    </lineage>
</organism>
<keyword evidence="2" id="KW-1185">Reference proteome</keyword>
<sequence>MVTVGQVLGIEPAIKFRNPATDSKVALALRVLQGYCLLCRDCAAVAYRYNAVRNIYKVAKSAQFPLHWYQIAT</sequence>
<comment type="caution">
    <text evidence="1">The sequence shown here is derived from an EMBL/GenBank/DDBJ whole genome shotgun (WGS) entry which is preliminary data.</text>
</comment>
<dbReference type="EMBL" id="SPHZ02000005">
    <property type="protein sequence ID" value="KAF0917410.1"/>
    <property type="molecule type" value="Genomic_DNA"/>
</dbReference>
<evidence type="ECO:0000313" key="1">
    <source>
        <dbReference type="EMBL" id="KAF0917410.1"/>
    </source>
</evidence>
<dbReference type="AlphaFoldDB" id="A0A6G1DY33"/>
<protein>
    <submittedName>
        <fullName evidence="1">Uncharacterized protein</fullName>
    </submittedName>
</protein>
<dbReference type="Proteomes" id="UP000479710">
    <property type="component" value="Unassembled WGS sequence"/>
</dbReference>